<keyword evidence="4" id="KW-1185">Reference proteome</keyword>
<dbReference type="AlphaFoldDB" id="A0A9W9DQG7"/>
<dbReference type="InterPro" id="IPR052981">
    <property type="entry name" value="Ingression_C2_domain"/>
</dbReference>
<feature type="compositionally biased region" description="Polar residues" evidence="1">
    <location>
        <begin position="455"/>
        <end position="466"/>
    </location>
</feature>
<dbReference type="PROSITE" id="PS50004">
    <property type="entry name" value="C2"/>
    <property type="match status" value="1"/>
</dbReference>
<sequence length="673" mass="72983">MSGEEEEIGTLIVVVLKAQNLNDKHFFKQDVYAQVSFNGTTKKTRIDVKGGQHPFWDSELRFPVMKNTAKKYRELDVSCFAKEHKDDSLLGEAKVDMTATLISGEFDEWVPLQVNDVQRGDIYLEITYYSNGPAPPPSSLLAPPTVNLGRRPSKMSPADRLYRPVSSVNLHAAAQQQQQAPRHHPKEGTMPGSYPPAAVPSTLKLGPAAAVNAAKPGPAAVPSALKPGAGVVPNALKPGPVTAPGTYTTGPTRVSPKQQQQPLPATSSLPGRVPQNTPAGVPSILRPGIPQSDPQVSTHRRSSASPPRQSQLGYTTAGPVPYPATHTPNPYTSAPSVNYFQDGAIPYTSSTPVPSGKYNPNSATLYASAHVPATSGPIPYASSTPVPPSNIHRDRNSSLSYSSNAPVTQPHSHRQSSNPSILGWNSDAQSTGSFSFPVPNFPGAPSVAAEPPTNGYGNSFYNQPYLSTPPPAHQRTASFSHIQQPARTSSSGSGDLPDPYLIARYQTPLPLPPETQVSSSSSPYTHRRSASAEPTTYRPTPPLPAHPTHPPSPPSHNLNVPQSPTAEPLRSRTPVDESRLRALRHAEQEAARRREQEEKDAELARMLDQAEADREERERVQERERQRQRELKKSEAPPKSDSPPPYVKAEADRKTQEEKDAELARQLDRELNL</sequence>
<name>A0A9W9DQG7_9AGAR</name>
<dbReference type="PANTHER" id="PTHR47052">
    <property type="entry name" value="CONSERVED SERINE PROLINE-RICH PROTEIN (AFU_ORTHOLOGUE AFUA_2G01790)"/>
    <property type="match status" value="1"/>
</dbReference>
<accession>A0A9W9DQG7</accession>
<feature type="compositionally biased region" description="Polar residues" evidence="1">
    <location>
        <begin position="397"/>
        <end position="420"/>
    </location>
</feature>
<feature type="compositionally biased region" description="Basic and acidic residues" evidence="1">
    <location>
        <begin position="611"/>
        <end position="638"/>
    </location>
</feature>
<feature type="compositionally biased region" description="Polar residues" evidence="1">
    <location>
        <begin position="475"/>
        <end position="493"/>
    </location>
</feature>
<dbReference type="InterPro" id="IPR035892">
    <property type="entry name" value="C2_domain_sf"/>
</dbReference>
<dbReference type="InterPro" id="IPR000008">
    <property type="entry name" value="C2_dom"/>
</dbReference>
<feature type="domain" description="C2" evidence="2">
    <location>
        <begin position="1"/>
        <end position="110"/>
    </location>
</feature>
<proteinExistence type="predicted"/>
<dbReference type="Pfam" id="PF00168">
    <property type="entry name" value="C2"/>
    <property type="match status" value="1"/>
</dbReference>
<dbReference type="OrthoDB" id="270970at2759"/>
<feature type="region of interest" description="Disordered" evidence="1">
    <location>
        <begin position="445"/>
        <end position="673"/>
    </location>
</feature>
<feature type="compositionally biased region" description="Polar residues" evidence="1">
    <location>
        <begin position="245"/>
        <end position="278"/>
    </location>
</feature>
<feature type="region of interest" description="Disordered" evidence="1">
    <location>
        <begin position="171"/>
        <end position="201"/>
    </location>
</feature>
<feature type="compositionally biased region" description="Polar residues" evidence="1">
    <location>
        <begin position="326"/>
        <end position="335"/>
    </location>
</feature>
<gene>
    <name evidence="3" type="ORF">J3R30DRAFT_3467710</name>
</gene>
<dbReference type="PANTHER" id="PTHR47052:SF3">
    <property type="entry name" value="INGRESSION PROTEIN 1"/>
    <property type="match status" value="1"/>
</dbReference>
<dbReference type="EMBL" id="JAOTPV010000007">
    <property type="protein sequence ID" value="KAJ4480041.1"/>
    <property type="molecule type" value="Genomic_DNA"/>
</dbReference>
<dbReference type="Gene3D" id="2.60.40.150">
    <property type="entry name" value="C2 domain"/>
    <property type="match status" value="1"/>
</dbReference>
<feature type="compositionally biased region" description="Basic and acidic residues" evidence="1">
    <location>
        <begin position="649"/>
        <end position="673"/>
    </location>
</feature>
<feature type="region of interest" description="Disordered" evidence="1">
    <location>
        <begin position="233"/>
        <end position="335"/>
    </location>
</feature>
<evidence type="ECO:0000313" key="4">
    <source>
        <dbReference type="Proteomes" id="UP001150266"/>
    </source>
</evidence>
<organism evidence="3 4">
    <name type="scientific">Lentinula aciculospora</name>
    <dbReference type="NCBI Taxonomy" id="153920"/>
    <lineage>
        <taxon>Eukaryota</taxon>
        <taxon>Fungi</taxon>
        <taxon>Dikarya</taxon>
        <taxon>Basidiomycota</taxon>
        <taxon>Agaricomycotina</taxon>
        <taxon>Agaricomycetes</taxon>
        <taxon>Agaricomycetidae</taxon>
        <taxon>Agaricales</taxon>
        <taxon>Marasmiineae</taxon>
        <taxon>Omphalotaceae</taxon>
        <taxon>Lentinula</taxon>
    </lineage>
</organism>
<reference evidence="3" key="1">
    <citation type="submission" date="2022-08" db="EMBL/GenBank/DDBJ databases">
        <title>A Global Phylogenomic Analysis of the Shiitake Genus Lentinula.</title>
        <authorList>
            <consortium name="DOE Joint Genome Institute"/>
            <person name="Sierra-Patev S."/>
            <person name="Min B."/>
            <person name="Naranjo-Ortiz M."/>
            <person name="Looney B."/>
            <person name="Konkel Z."/>
            <person name="Slot J.C."/>
            <person name="Sakamoto Y."/>
            <person name="Steenwyk J.L."/>
            <person name="Rokas A."/>
            <person name="Carro J."/>
            <person name="Camarero S."/>
            <person name="Ferreira P."/>
            <person name="Molpeceres G."/>
            <person name="Ruiz-Duenas F.J."/>
            <person name="Serrano A."/>
            <person name="Henrissat B."/>
            <person name="Drula E."/>
            <person name="Hughes K.W."/>
            <person name="Mata J.L."/>
            <person name="Ishikawa N.K."/>
            <person name="Vargas-Isla R."/>
            <person name="Ushijima S."/>
            <person name="Smith C.A."/>
            <person name="Ahrendt S."/>
            <person name="Andreopoulos W."/>
            <person name="He G."/>
            <person name="Labutti K."/>
            <person name="Lipzen A."/>
            <person name="Ng V."/>
            <person name="Riley R."/>
            <person name="Sandor L."/>
            <person name="Barry K."/>
            <person name="Martinez A.T."/>
            <person name="Xiao Y."/>
            <person name="Gibbons J.G."/>
            <person name="Terashima K."/>
            <person name="Grigoriev I.V."/>
            <person name="Hibbett D.S."/>
        </authorList>
    </citation>
    <scope>NUCLEOTIDE SEQUENCE</scope>
    <source>
        <strain evidence="3">JLM2183</strain>
    </source>
</reference>
<dbReference type="SUPFAM" id="SSF49562">
    <property type="entry name" value="C2 domain (Calcium/lipid-binding domain, CaLB)"/>
    <property type="match status" value="1"/>
</dbReference>
<dbReference type="SMART" id="SM00239">
    <property type="entry name" value="C2"/>
    <property type="match status" value="1"/>
</dbReference>
<dbReference type="Proteomes" id="UP001150266">
    <property type="component" value="Unassembled WGS sequence"/>
</dbReference>
<evidence type="ECO:0000256" key="1">
    <source>
        <dbReference type="SAM" id="MobiDB-lite"/>
    </source>
</evidence>
<feature type="compositionally biased region" description="Pro residues" evidence="1">
    <location>
        <begin position="539"/>
        <end position="554"/>
    </location>
</feature>
<feature type="region of interest" description="Disordered" evidence="1">
    <location>
        <begin position="378"/>
        <end position="428"/>
    </location>
</feature>
<evidence type="ECO:0000259" key="2">
    <source>
        <dbReference type="PROSITE" id="PS50004"/>
    </source>
</evidence>
<comment type="caution">
    <text evidence="3">The sequence shown here is derived from an EMBL/GenBank/DDBJ whole genome shotgun (WGS) entry which is preliminary data.</text>
</comment>
<protein>
    <recommendedName>
        <fullName evidence="2">C2 domain-containing protein</fullName>
    </recommendedName>
</protein>
<feature type="compositionally biased region" description="Basic and acidic residues" evidence="1">
    <location>
        <begin position="569"/>
        <end position="605"/>
    </location>
</feature>
<evidence type="ECO:0000313" key="3">
    <source>
        <dbReference type="EMBL" id="KAJ4480041.1"/>
    </source>
</evidence>